<reference evidence="2" key="1">
    <citation type="submission" date="2020-08" db="EMBL/GenBank/DDBJ databases">
        <title>Functional genomics of gut bacteria from endangered species of beetles.</title>
        <authorList>
            <person name="Carlos-Shanley C."/>
        </authorList>
    </citation>
    <scope>NUCLEOTIDE SEQUENCE [LARGE SCALE GENOMIC DNA]</scope>
    <source>
        <strain evidence="2">S00060</strain>
    </source>
</reference>
<comment type="caution">
    <text evidence="2">The sequence shown here is derived from an EMBL/GenBank/DDBJ whole genome shotgun (WGS) entry which is preliminary data.</text>
</comment>
<dbReference type="RefSeq" id="WP_155660526.1">
    <property type="nucleotide sequence ID" value="NZ_CP169254.1"/>
</dbReference>
<proteinExistence type="predicted"/>
<protein>
    <submittedName>
        <fullName evidence="2">Uncharacterized protein</fullName>
    </submittedName>
</protein>
<evidence type="ECO:0000313" key="2">
    <source>
        <dbReference type="EMBL" id="MBA9039832.1"/>
    </source>
</evidence>
<dbReference type="GeneID" id="64148471"/>
<evidence type="ECO:0000256" key="1">
    <source>
        <dbReference type="SAM" id="MobiDB-lite"/>
    </source>
</evidence>
<feature type="region of interest" description="Disordered" evidence="1">
    <location>
        <begin position="1"/>
        <end position="48"/>
    </location>
</feature>
<organism evidence="2 3">
    <name type="scientific">Priestia aryabhattai</name>
    <name type="common">Bacillus aryabhattai</name>
    <dbReference type="NCBI Taxonomy" id="412384"/>
    <lineage>
        <taxon>Bacteria</taxon>
        <taxon>Bacillati</taxon>
        <taxon>Bacillota</taxon>
        <taxon>Bacilli</taxon>
        <taxon>Bacillales</taxon>
        <taxon>Bacillaceae</taxon>
        <taxon>Priestia</taxon>
    </lineage>
</organism>
<dbReference type="AlphaFoldDB" id="A0A7W3NBB0"/>
<gene>
    <name evidence="2" type="ORF">HNP21_002939</name>
</gene>
<name>A0A7W3NBB0_PRIAR</name>
<accession>A0A7W3NBB0</accession>
<keyword evidence="3" id="KW-1185">Reference proteome</keyword>
<dbReference type="Proteomes" id="UP000543174">
    <property type="component" value="Unassembled WGS sequence"/>
</dbReference>
<dbReference type="EMBL" id="JACJHT010000002">
    <property type="protein sequence ID" value="MBA9039832.1"/>
    <property type="molecule type" value="Genomic_DNA"/>
</dbReference>
<evidence type="ECO:0000313" key="3">
    <source>
        <dbReference type="Proteomes" id="UP000543174"/>
    </source>
</evidence>
<sequence length="48" mass="5792">MSENKNSQYKEENKSTPSRPLEYKERTNESQSTSQMLRSILEYSSRYR</sequence>